<dbReference type="InterPro" id="IPR043454">
    <property type="entry name" value="NPH3/RPT2-like"/>
</dbReference>
<gene>
    <name evidence="5" type="ORF">Nepgr_002519</name>
</gene>
<evidence type="ECO:0000256" key="2">
    <source>
        <dbReference type="ARBA" id="ARBA00022786"/>
    </source>
</evidence>
<comment type="caution">
    <text evidence="5">The sequence shown here is derived from an EMBL/GenBank/DDBJ whole genome shotgun (WGS) entry which is preliminary data.</text>
</comment>
<dbReference type="InterPro" id="IPR011333">
    <property type="entry name" value="SKP1/BTB/POZ_sf"/>
</dbReference>
<dbReference type="SUPFAM" id="SSF54695">
    <property type="entry name" value="POZ domain"/>
    <property type="match status" value="1"/>
</dbReference>
<dbReference type="Pfam" id="PF03000">
    <property type="entry name" value="NPH3"/>
    <property type="match status" value="1"/>
</dbReference>
<sequence>MALSRSVEPFSWQIKPESTSHIRIGIGGVPFTLDKRLLAKRSARLATLLDDTPHEDLGRLLHNIPADLETLELIARFCHGFDINMSSENIIPLICLADYLKMTENHSANNLLKAAHVFFEQKILPSWNESIKSLHSAGHTFQQAMQLCLVDACSESLTAKALANPGLLGDPATDLKLDGEDKEDHHRYGKYIQFICNARQRLFVCGRKSEELTSLPLHLYKHIIERMIHGGVPQKNIARSLCLYVKRWICSFRMQRDSQREVIEVVERLLPCKKDLLPCSLLFEMLRISIALEASFVCRNGLEIRIGKQLGQAMVKDLFIPSVCYSNQVECDVETVRRIMQSYFENFESSDASGLVKVAKLMEDFLAETARDGGLKVSAFVSLAEMASSASVGTDRCCDGIYGAVDIYLDKNQHLTESERVNACRVLDFHKMSPRACEHAAQNQRLPLRVTVKALFASQLQLRDAITKEAQQSDYGSGITRVGEEDEGNLGSDEEERIEIEEKMNRRLLESEERGDVEEQCCCHKQKKVSLWREMKKKFCCMSGLNDV</sequence>
<accession>A0AAD3RYH0</accession>
<evidence type="ECO:0000313" key="5">
    <source>
        <dbReference type="EMBL" id="GMH00680.1"/>
    </source>
</evidence>
<feature type="domain" description="NPH3" evidence="4">
    <location>
        <begin position="206"/>
        <end position="461"/>
    </location>
</feature>
<evidence type="ECO:0000313" key="6">
    <source>
        <dbReference type="Proteomes" id="UP001279734"/>
    </source>
</evidence>
<comment type="pathway">
    <text evidence="1">Protein modification; protein ubiquitination.</text>
</comment>
<dbReference type="InterPro" id="IPR027356">
    <property type="entry name" value="NPH3_dom"/>
</dbReference>
<dbReference type="PROSITE" id="PS51649">
    <property type="entry name" value="NPH3"/>
    <property type="match status" value="1"/>
</dbReference>
<proteinExistence type="inferred from homology"/>
<dbReference type="AlphaFoldDB" id="A0AAD3RYH0"/>
<dbReference type="EMBL" id="BSYO01000002">
    <property type="protein sequence ID" value="GMH00680.1"/>
    <property type="molecule type" value="Genomic_DNA"/>
</dbReference>
<dbReference type="Gene3D" id="3.30.710.10">
    <property type="entry name" value="Potassium Channel Kv1.1, Chain A"/>
    <property type="match status" value="1"/>
</dbReference>
<name>A0AAD3RYH0_NEPGR</name>
<evidence type="ECO:0000256" key="1">
    <source>
        <dbReference type="ARBA" id="ARBA00004906"/>
    </source>
</evidence>
<protein>
    <recommendedName>
        <fullName evidence="4">NPH3 domain-containing protein</fullName>
    </recommendedName>
</protein>
<evidence type="ECO:0000256" key="3">
    <source>
        <dbReference type="PROSITE-ProRule" id="PRU00982"/>
    </source>
</evidence>
<keyword evidence="6" id="KW-1185">Reference proteome</keyword>
<comment type="similarity">
    <text evidence="3">Belongs to the NPH3 family.</text>
</comment>
<organism evidence="5 6">
    <name type="scientific">Nepenthes gracilis</name>
    <name type="common">Slender pitcher plant</name>
    <dbReference type="NCBI Taxonomy" id="150966"/>
    <lineage>
        <taxon>Eukaryota</taxon>
        <taxon>Viridiplantae</taxon>
        <taxon>Streptophyta</taxon>
        <taxon>Embryophyta</taxon>
        <taxon>Tracheophyta</taxon>
        <taxon>Spermatophyta</taxon>
        <taxon>Magnoliopsida</taxon>
        <taxon>eudicotyledons</taxon>
        <taxon>Gunneridae</taxon>
        <taxon>Pentapetalae</taxon>
        <taxon>Caryophyllales</taxon>
        <taxon>Nepenthaceae</taxon>
        <taxon>Nepenthes</taxon>
    </lineage>
</organism>
<reference evidence="5" key="1">
    <citation type="submission" date="2023-05" db="EMBL/GenBank/DDBJ databases">
        <title>Nepenthes gracilis genome sequencing.</title>
        <authorList>
            <person name="Fukushima K."/>
        </authorList>
    </citation>
    <scope>NUCLEOTIDE SEQUENCE</scope>
    <source>
        <strain evidence="5">SING2019-196</strain>
    </source>
</reference>
<keyword evidence="2" id="KW-0833">Ubl conjugation pathway</keyword>
<evidence type="ECO:0000259" key="4">
    <source>
        <dbReference type="PROSITE" id="PS51649"/>
    </source>
</evidence>
<dbReference type="Proteomes" id="UP001279734">
    <property type="component" value="Unassembled WGS sequence"/>
</dbReference>
<dbReference type="PANTHER" id="PTHR32370">
    <property type="entry name" value="OS12G0117600 PROTEIN"/>
    <property type="match status" value="1"/>
</dbReference>